<dbReference type="PROSITE" id="PS51257">
    <property type="entry name" value="PROKAR_LIPOPROTEIN"/>
    <property type="match status" value="1"/>
</dbReference>
<dbReference type="InterPro" id="IPR005064">
    <property type="entry name" value="BUG"/>
</dbReference>
<dbReference type="Gene3D" id="3.40.190.10">
    <property type="entry name" value="Periplasmic binding protein-like II"/>
    <property type="match status" value="1"/>
</dbReference>
<evidence type="ECO:0000256" key="2">
    <source>
        <dbReference type="SAM" id="SignalP"/>
    </source>
</evidence>
<evidence type="ECO:0000313" key="3">
    <source>
        <dbReference type="EMBL" id="GLK85641.1"/>
    </source>
</evidence>
<dbReference type="PANTHER" id="PTHR42928">
    <property type="entry name" value="TRICARBOXYLATE-BINDING PROTEIN"/>
    <property type="match status" value="1"/>
</dbReference>
<dbReference type="PANTHER" id="PTHR42928:SF5">
    <property type="entry name" value="BLR1237 PROTEIN"/>
    <property type="match status" value="1"/>
</dbReference>
<accession>A0A9W6JZX1</accession>
<comment type="caution">
    <text evidence="3">The sequence shown here is derived from an EMBL/GenBank/DDBJ whole genome shotgun (WGS) entry which is preliminary data.</text>
</comment>
<keyword evidence="4" id="KW-1185">Reference proteome</keyword>
<comment type="similarity">
    <text evidence="1">Belongs to the UPF0065 (bug) family.</text>
</comment>
<dbReference type="Pfam" id="PF03401">
    <property type="entry name" value="TctC"/>
    <property type="match status" value="1"/>
</dbReference>
<keyword evidence="2" id="KW-0732">Signal</keyword>
<proteinExistence type="inferred from homology"/>
<gene>
    <name evidence="3" type="ORF">GCM10017653_37110</name>
</gene>
<feature type="signal peptide" evidence="2">
    <location>
        <begin position="1"/>
        <end position="27"/>
    </location>
</feature>
<evidence type="ECO:0000313" key="4">
    <source>
        <dbReference type="Proteomes" id="UP001143330"/>
    </source>
</evidence>
<reference evidence="3" key="2">
    <citation type="submission" date="2023-01" db="EMBL/GenBank/DDBJ databases">
        <authorList>
            <person name="Sun Q."/>
            <person name="Evtushenko L."/>
        </authorList>
    </citation>
    <scope>NUCLEOTIDE SEQUENCE</scope>
    <source>
        <strain evidence="3">VKM B-2789</strain>
    </source>
</reference>
<dbReference type="PIRSF" id="PIRSF017082">
    <property type="entry name" value="YflP"/>
    <property type="match status" value="1"/>
</dbReference>
<feature type="chain" id="PRO_5040851022" evidence="2">
    <location>
        <begin position="28"/>
        <end position="323"/>
    </location>
</feature>
<dbReference type="InterPro" id="IPR042100">
    <property type="entry name" value="Bug_dom1"/>
</dbReference>
<dbReference type="RefSeq" id="WP_213359313.1">
    <property type="nucleotide sequence ID" value="NZ_BSFM01000017.1"/>
</dbReference>
<reference evidence="3" key="1">
    <citation type="journal article" date="2014" name="Int. J. Syst. Evol. Microbiol.">
        <title>Complete genome sequence of Corynebacterium casei LMG S-19264T (=DSM 44701T), isolated from a smear-ripened cheese.</title>
        <authorList>
            <consortium name="US DOE Joint Genome Institute (JGI-PGF)"/>
            <person name="Walter F."/>
            <person name="Albersmeier A."/>
            <person name="Kalinowski J."/>
            <person name="Ruckert C."/>
        </authorList>
    </citation>
    <scope>NUCLEOTIDE SEQUENCE</scope>
    <source>
        <strain evidence="3">VKM B-2789</strain>
    </source>
</reference>
<dbReference type="Proteomes" id="UP001143330">
    <property type="component" value="Unassembled WGS sequence"/>
</dbReference>
<name>A0A9W6JZX1_9HYPH</name>
<protein>
    <submittedName>
        <fullName evidence="3">MFS transporter</fullName>
    </submittedName>
</protein>
<dbReference type="EMBL" id="BSFM01000017">
    <property type="protein sequence ID" value="GLK85641.1"/>
    <property type="molecule type" value="Genomic_DNA"/>
</dbReference>
<sequence>MNALRRPVVAALSAAAILLGCTGLVRAQASAYPQDRVTLTVAFAAGGFVDSFARIIAQELSTKWGKAVTVENKAGAGGNTAASIVANAKPDGLTLLVTSTAIAINETLYKQRDYSLDQLAPISISVSSPETIATHPSNPGDLKDYLAWAKDREITFATAGVGSGSHIAAEYFLRKLAKTPATHVPFRGGALSVQAALGNQVDMVASSFGVIPQVTEGKLNGLAVASETRVSAMPDVPTYTEKGFPFVAESWVAVLAPGKTPADIVEKINTDIGEILARKDIQEKLIGMGYQLHKRNVAEVSVYLKDEVNKWGEMVRTIGVTVE</sequence>
<dbReference type="Gene3D" id="3.40.190.150">
    <property type="entry name" value="Bordetella uptake gene, domain 1"/>
    <property type="match status" value="1"/>
</dbReference>
<dbReference type="AlphaFoldDB" id="A0A9W6JZX1"/>
<evidence type="ECO:0000256" key="1">
    <source>
        <dbReference type="ARBA" id="ARBA00006987"/>
    </source>
</evidence>
<organism evidence="3 4">
    <name type="scientific">Ancylobacter defluvii</name>
    <dbReference type="NCBI Taxonomy" id="1282440"/>
    <lineage>
        <taxon>Bacteria</taxon>
        <taxon>Pseudomonadati</taxon>
        <taxon>Pseudomonadota</taxon>
        <taxon>Alphaproteobacteria</taxon>
        <taxon>Hyphomicrobiales</taxon>
        <taxon>Xanthobacteraceae</taxon>
        <taxon>Ancylobacter</taxon>
    </lineage>
</organism>